<dbReference type="Pfam" id="PF02922">
    <property type="entry name" value="CBM_48"/>
    <property type="match status" value="1"/>
</dbReference>
<dbReference type="Gene3D" id="2.60.40.1180">
    <property type="entry name" value="Golgi alpha-mannosidase II"/>
    <property type="match status" value="1"/>
</dbReference>
<evidence type="ECO:0000256" key="9">
    <source>
        <dbReference type="ARBA" id="ARBA00023277"/>
    </source>
</evidence>
<evidence type="ECO:0000256" key="8">
    <source>
        <dbReference type="ARBA" id="ARBA00023056"/>
    </source>
</evidence>
<dbReference type="NCBIfam" id="NF008967">
    <property type="entry name" value="PRK12313.1"/>
    <property type="match status" value="1"/>
</dbReference>
<keyword evidence="7 10" id="KW-0808">Transferase</keyword>
<dbReference type="NCBIfam" id="TIGR01515">
    <property type="entry name" value="branching_enzym"/>
    <property type="match status" value="1"/>
</dbReference>
<protein>
    <recommendedName>
        <fullName evidence="10">1,4-alpha-glucan branching enzyme GlgB</fullName>
        <ecNumber evidence="10">2.4.1.18</ecNumber>
    </recommendedName>
    <alternativeName>
        <fullName evidence="10">1,4-alpha-D-glucan:1,4-alpha-D-glucan 6-glucosyl-transferase</fullName>
    </alternativeName>
    <alternativeName>
        <fullName evidence="10">Alpha-(1-&gt;4)-glucan branching enzyme</fullName>
    </alternativeName>
    <alternativeName>
        <fullName evidence="10">Glycogen branching enzyme</fullName>
        <shortName evidence="10">BE</shortName>
    </alternativeName>
</protein>
<dbReference type="Gene3D" id="3.20.20.80">
    <property type="entry name" value="Glycosidases"/>
    <property type="match status" value="1"/>
</dbReference>
<keyword evidence="8 10" id="KW-0320">Glycogen biosynthesis</keyword>
<dbReference type="InterPro" id="IPR013783">
    <property type="entry name" value="Ig-like_fold"/>
</dbReference>
<dbReference type="Pfam" id="PF02806">
    <property type="entry name" value="Alpha-amylase_C"/>
    <property type="match status" value="1"/>
</dbReference>
<name>A0ABP8NMH2_9BACT</name>
<comment type="similarity">
    <text evidence="4 10">Belongs to the glycosyl hydrolase 13 family. GlgB subfamily.</text>
</comment>
<dbReference type="EMBL" id="BAABFA010000024">
    <property type="protein sequence ID" value="GAA4469635.1"/>
    <property type="molecule type" value="Genomic_DNA"/>
</dbReference>
<feature type="domain" description="Glycosyl hydrolase family 13 catalytic" evidence="11">
    <location>
        <begin position="169"/>
        <end position="528"/>
    </location>
</feature>
<comment type="function">
    <text evidence="2 10">Catalyzes the formation of the alpha-1,6-glucosidic linkages in glycogen by scission of a 1,4-alpha-linked oligosaccharide from growing alpha-1,4-glucan chains and the subsequent attachment of the oligosaccharide to the alpha-1,6 position.</text>
</comment>
<dbReference type="SUPFAM" id="SSF51011">
    <property type="entry name" value="Glycosyl hydrolase domain"/>
    <property type="match status" value="1"/>
</dbReference>
<evidence type="ECO:0000256" key="6">
    <source>
        <dbReference type="ARBA" id="ARBA00022676"/>
    </source>
</evidence>
<dbReference type="SMART" id="SM00642">
    <property type="entry name" value="Aamy"/>
    <property type="match status" value="1"/>
</dbReference>
<gene>
    <name evidence="10 12" type="primary">glgB</name>
    <name evidence="12" type="ORF">GCM10023093_29420</name>
</gene>
<comment type="caution">
    <text evidence="12">The sequence shown here is derived from an EMBL/GenBank/DDBJ whole genome shotgun (WGS) entry which is preliminary data.</text>
</comment>
<dbReference type="PIRSF" id="PIRSF000463">
    <property type="entry name" value="GlgB"/>
    <property type="match status" value="1"/>
</dbReference>
<evidence type="ECO:0000313" key="13">
    <source>
        <dbReference type="Proteomes" id="UP001500067"/>
    </source>
</evidence>
<evidence type="ECO:0000256" key="10">
    <source>
        <dbReference type="HAMAP-Rule" id="MF_00685"/>
    </source>
</evidence>
<dbReference type="InterPro" id="IPR006047">
    <property type="entry name" value="GH13_cat_dom"/>
</dbReference>
<feature type="active site" description="Proton donor" evidence="10">
    <location>
        <position position="378"/>
    </location>
</feature>
<sequence length="646" mass="74851">MAKKSSDTEKLDTREMQQHITRFSEYDIALFKAGVHYELYNKLGAYIMDANGTTGTYFAVWAPNAKNVSLTGNFNGWNKDSHRMNVRWDSSGIWELFVPGIGQGEYYKYAITGPDGRVVEKSDPYATHCETSPGTASVVWDRQYKWTDKKWMNERQRKPQMQKPVTIYEVHLGSWRRKDGRSLSYRELSEELPAYCVYMGFTHVELMPIMEHPFYGSWGYQATGYYAPTSRYGVPQDLMHLINELHKAGIGVLLDWVPSHFPDDEHGLGNFDGTHLYEHEDPQKGFHPDWHSYIFNMARNEVRSFLISSALYWLREYHMDGLRVDAVASMLYLDYSRRPGEWSPNEYGGRENLEAVAYIKQFNDAVHTHCPDVITIAEESTAWPGVTRPTNEGGLGFDMKWMMGWMNDTLTYMQKAPIYRSHHHDALTFNIYYAYSEKFLLPLSHDEVVHGKYSLLKKMPGDEWQQFANLRLLYGYMYGHPGSKLIFMGGEFAQAHEWRHDHSLDWHENEHPMNRGVQALVRDLNALCRLPEMYEQNFSPTGYEWLHFDDRENSVISWMRKTSNGSIIIFVCNFTPVVRRNYRIGIPMPGHYKEVLNTDDIRYGGSGIRNSDLEAFPIARHGRTHSLSLVLPPLGVIVLRPTGSNF</sequence>
<dbReference type="InterPro" id="IPR006048">
    <property type="entry name" value="A-amylase/branching_C"/>
</dbReference>
<dbReference type="PANTHER" id="PTHR43651">
    <property type="entry name" value="1,4-ALPHA-GLUCAN-BRANCHING ENZYME"/>
    <property type="match status" value="1"/>
</dbReference>
<keyword evidence="9 10" id="KW-0119">Carbohydrate metabolism</keyword>
<evidence type="ECO:0000256" key="7">
    <source>
        <dbReference type="ARBA" id="ARBA00022679"/>
    </source>
</evidence>
<comment type="catalytic activity">
    <reaction evidence="1 10">
        <text>Transfers a segment of a (1-&gt;4)-alpha-D-glucan chain to a primary hydroxy group in a similar glucan chain.</text>
        <dbReference type="EC" id="2.4.1.18"/>
    </reaction>
</comment>
<reference evidence="13" key="1">
    <citation type="journal article" date="2019" name="Int. J. Syst. Evol. Microbiol.">
        <title>The Global Catalogue of Microorganisms (GCM) 10K type strain sequencing project: providing services to taxonomists for standard genome sequencing and annotation.</title>
        <authorList>
            <consortium name="The Broad Institute Genomics Platform"/>
            <consortium name="The Broad Institute Genome Sequencing Center for Infectious Disease"/>
            <person name="Wu L."/>
            <person name="Ma J."/>
        </authorList>
    </citation>
    <scope>NUCLEOTIDE SEQUENCE [LARGE SCALE GENOMIC DNA]</scope>
    <source>
        <strain evidence="13">JCM 32105</strain>
    </source>
</reference>
<dbReference type="InterPro" id="IPR006407">
    <property type="entry name" value="GlgB"/>
</dbReference>
<dbReference type="CDD" id="cd11322">
    <property type="entry name" value="AmyAc_Glg_BE"/>
    <property type="match status" value="1"/>
</dbReference>
<keyword evidence="6 10" id="KW-0328">Glycosyltransferase</keyword>
<dbReference type="Pfam" id="PF00128">
    <property type="entry name" value="Alpha-amylase"/>
    <property type="match status" value="1"/>
</dbReference>
<comment type="subunit">
    <text evidence="10">Monomer.</text>
</comment>
<dbReference type="SUPFAM" id="SSF51445">
    <property type="entry name" value="(Trans)glycosidases"/>
    <property type="match status" value="1"/>
</dbReference>
<dbReference type="InterPro" id="IPR013780">
    <property type="entry name" value="Glyco_hydro_b"/>
</dbReference>
<comment type="pathway">
    <text evidence="3 10">Glycan biosynthesis; glycogen biosynthesis.</text>
</comment>
<keyword evidence="5 10" id="KW-0321">Glycogen metabolism</keyword>
<organism evidence="12 13">
    <name type="scientific">Nemorincola caseinilytica</name>
    <dbReference type="NCBI Taxonomy" id="2054315"/>
    <lineage>
        <taxon>Bacteria</taxon>
        <taxon>Pseudomonadati</taxon>
        <taxon>Bacteroidota</taxon>
        <taxon>Chitinophagia</taxon>
        <taxon>Chitinophagales</taxon>
        <taxon>Chitinophagaceae</taxon>
        <taxon>Nemorincola</taxon>
    </lineage>
</organism>
<dbReference type="EC" id="2.4.1.18" evidence="10"/>
<dbReference type="PANTHER" id="PTHR43651:SF3">
    <property type="entry name" value="1,4-ALPHA-GLUCAN-BRANCHING ENZYME"/>
    <property type="match status" value="1"/>
</dbReference>
<keyword evidence="13" id="KW-1185">Reference proteome</keyword>
<accession>A0ABP8NMH2</accession>
<dbReference type="Gene3D" id="2.60.40.10">
    <property type="entry name" value="Immunoglobulins"/>
    <property type="match status" value="1"/>
</dbReference>
<evidence type="ECO:0000256" key="1">
    <source>
        <dbReference type="ARBA" id="ARBA00000826"/>
    </source>
</evidence>
<dbReference type="InterPro" id="IPR017853">
    <property type="entry name" value="GH"/>
</dbReference>
<evidence type="ECO:0000259" key="11">
    <source>
        <dbReference type="SMART" id="SM00642"/>
    </source>
</evidence>
<proteinExistence type="inferred from homology"/>
<evidence type="ECO:0000256" key="4">
    <source>
        <dbReference type="ARBA" id="ARBA00009000"/>
    </source>
</evidence>
<dbReference type="CDD" id="cd02855">
    <property type="entry name" value="E_set_GBE_prok_N"/>
    <property type="match status" value="1"/>
</dbReference>
<evidence type="ECO:0000256" key="5">
    <source>
        <dbReference type="ARBA" id="ARBA00022600"/>
    </source>
</evidence>
<dbReference type="InterPro" id="IPR037439">
    <property type="entry name" value="Branching_enzy"/>
</dbReference>
<evidence type="ECO:0000256" key="2">
    <source>
        <dbReference type="ARBA" id="ARBA00002953"/>
    </source>
</evidence>
<dbReference type="HAMAP" id="MF_00685">
    <property type="entry name" value="GlgB"/>
    <property type="match status" value="1"/>
</dbReference>
<evidence type="ECO:0000313" key="12">
    <source>
        <dbReference type="EMBL" id="GAA4469635.1"/>
    </source>
</evidence>
<dbReference type="Proteomes" id="UP001500067">
    <property type="component" value="Unassembled WGS sequence"/>
</dbReference>
<dbReference type="InterPro" id="IPR004193">
    <property type="entry name" value="Glyco_hydro_13_N"/>
</dbReference>
<dbReference type="NCBIfam" id="NF003811">
    <property type="entry name" value="PRK05402.1"/>
    <property type="match status" value="1"/>
</dbReference>
<feature type="active site" description="Nucleophile" evidence="10">
    <location>
        <position position="325"/>
    </location>
</feature>
<evidence type="ECO:0000256" key="3">
    <source>
        <dbReference type="ARBA" id="ARBA00004964"/>
    </source>
</evidence>
<dbReference type="InterPro" id="IPR044143">
    <property type="entry name" value="GlgB_N_E_set_prok"/>
</dbReference>